<evidence type="ECO:0000313" key="4">
    <source>
        <dbReference type="EMBL" id="GAA4928951.1"/>
    </source>
</evidence>
<evidence type="ECO:0000259" key="2">
    <source>
        <dbReference type="Pfam" id="PF10727"/>
    </source>
</evidence>
<dbReference type="Proteomes" id="UP001409585">
    <property type="component" value="Unassembled WGS sequence"/>
</dbReference>
<dbReference type="Gene3D" id="3.40.50.720">
    <property type="entry name" value="NAD(P)-binding Rossmann-like Domain"/>
    <property type="match status" value="1"/>
</dbReference>
<dbReference type="SUPFAM" id="SSF51735">
    <property type="entry name" value="NAD(P)-binding Rossmann-fold domains"/>
    <property type="match status" value="1"/>
</dbReference>
<evidence type="ECO:0000259" key="3">
    <source>
        <dbReference type="Pfam" id="PF10728"/>
    </source>
</evidence>
<evidence type="ECO:0000256" key="1">
    <source>
        <dbReference type="ARBA" id="ARBA00023002"/>
    </source>
</evidence>
<proteinExistence type="predicted"/>
<dbReference type="AlphaFoldDB" id="A0AAV3TWE3"/>
<dbReference type="PANTHER" id="PTHR40459:SF1">
    <property type="entry name" value="CONSERVED HYPOTHETICAL ALANINE AND LEUCINE RICH PROTEIN"/>
    <property type="match status" value="1"/>
</dbReference>
<dbReference type="Gene3D" id="1.10.1040.20">
    <property type="entry name" value="ProC-like, C-terminal domain"/>
    <property type="match status" value="1"/>
</dbReference>
<dbReference type="GO" id="GO:0016491">
    <property type="term" value="F:oxidoreductase activity"/>
    <property type="evidence" value="ECO:0007669"/>
    <property type="project" value="UniProtKB-KW"/>
</dbReference>
<evidence type="ECO:0000313" key="5">
    <source>
        <dbReference type="Proteomes" id="UP001409585"/>
    </source>
</evidence>
<dbReference type="InterPro" id="IPR036291">
    <property type="entry name" value="NAD(P)-bd_dom_sf"/>
</dbReference>
<feature type="domain" description="DUF2520" evidence="3">
    <location>
        <begin position="135"/>
        <end position="266"/>
    </location>
</feature>
<name>A0AAV3TWE3_9ALTE</name>
<dbReference type="InterPro" id="IPR018931">
    <property type="entry name" value="DUF2520"/>
</dbReference>
<keyword evidence="1" id="KW-0560">Oxidoreductase</keyword>
<dbReference type="InterPro" id="IPR008927">
    <property type="entry name" value="6-PGluconate_DH-like_C_sf"/>
</dbReference>
<dbReference type="InterPro" id="IPR019665">
    <property type="entry name" value="OxRdtase/DH_put_Rossmann_dom"/>
</dbReference>
<feature type="domain" description="Putative oxidoreductase/dehydrogenase Rossmann-like" evidence="2">
    <location>
        <begin position="3"/>
        <end position="118"/>
    </location>
</feature>
<dbReference type="SUPFAM" id="SSF48179">
    <property type="entry name" value="6-phosphogluconate dehydrogenase C-terminal domain-like"/>
    <property type="match status" value="1"/>
</dbReference>
<gene>
    <name evidence="4" type="ORF">GCM10025791_00750</name>
</gene>
<dbReference type="InterPro" id="IPR037108">
    <property type="entry name" value="TM1727-like_C_sf"/>
</dbReference>
<dbReference type="Pfam" id="PF10727">
    <property type="entry name" value="Rossmann-like"/>
    <property type="match status" value="1"/>
</dbReference>
<dbReference type="EMBL" id="BAABLX010000001">
    <property type="protein sequence ID" value="GAA4928951.1"/>
    <property type="molecule type" value="Genomic_DNA"/>
</dbReference>
<dbReference type="Pfam" id="PF10728">
    <property type="entry name" value="DUF2520"/>
    <property type="match status" value="1"/>
</dbReference>
<organism evidence="4 5">
    <name type="scientific">Halioxenophilus aromaticivorans</name>
    <dbReference type="NCBI Taxonomy" id="1306992"/>
    <lineage>
        <taxon>Bacteria</taxon>
        <taxon>Pseudomonadati</taxon>
        <taxon>Pseudomonadota</taxon>
        <taxon>Gammaproteobacteria</taxon>
        <taxon>Alteromonadales</taxon>
        <taxon>Alteromonadaceae</taxon>
        <taxon>Halioxenophilus</taxon>
    </lineage>
</organism>
<accession>A0AAV3TWE3</accession>
<dbReference type="PANTHER" id="PTHR40459">
    <property type="entry name" value="CONSERVED HYPOTHETICAL ALANINE AND LEUCINE RICH PROTEIN"/>
    <property type="match status" value="1"/>
</dbReference>
<keyword evidence="5" id="KW-1185">Reference proteome</keyword>
<comment type="caution">
    <text evidence="4">The sequence shown here is derived from an EMBL/GenBank/DDBJ whole genome shotgun (WGS) entry which is preliminary data.</text>
</comment>
<dbReference type="RefSeq" id="WP_345415299.1">
    <property type="nucleotide sequence ID" value="NZ_AP031496.1"/>
</dbReference>
<protein>
    <submittedName>
        <fullName evidence="4">Rossmann-like and DUF2520 domain-containing protein</fullName>
    </submittedName>
</protein>
<sequence length="296" mass="31432">MELNIVGCGHLGQTVAKLWQRNATFSIGQVLNRSISSAQRALDWIGAGRVCDSHSELTPADVWLIATPDSAIAEAAALLAELDLNWHHSTVLHCSGAHSAALLQPLAQRGAQCAAVHPIHSFANPEASLKKLAGCYCAAEGDPAALHTLKPAFEQLGLQWLTISAAQKSVYHAASVFACNYLTTLLAAAEQCLKATDIGASTEHPLPVLMPLIQQTLVNIDNLGPQRSLSGPIKRGDSELVTAQAKALATIDPDLGKLYLALAEATVKLAQLPADKHQLLGLALDDLKRQIPNPRQ</sequence>
<reference evidence="5" key="1">
    <citation type="journal article" date="2019" name="Int. J. Syst. Evol. Microbiol.">
        <title>The Global Catalogue of Microorganisms (GCM) 10K type strain sequencing project: providing services to taxonomists for standard genome sequencing and annotation.</title>
        <authorList>
            <consortium name="The Broad Institute Genomics Platform"/>
            <consortium name="The Broad Institute Genome Sequencing Center for Infectious Disease"/>
            <person name="Wu L."/>
            <person name="Ma J."/>
        </authorList>
    </citation>
    <scope>NUCLEOTIDE SEQUENCE [LARGE SCALE GENOMIC DNA]</scope>
    <source>
        <strain evidence="5">JCM 19134</strain>
    </source>
</reference>